<dbReference type="GO" id="GO:0003723">
    <property type="term" value="F:RNA binding"/>
    <property type="evidence" value="ECO:0007669"/>
    <property type="project" value="UniProtKB-UniRule"/>
</dbReference>
<dbReference type="PANTHER" id="PTHR30308">
    <property type="entry name" value="TMRNA-BINDING COMPONENT OF TRANS-TRANSLATION TAGGING COMPLEX"/>
    <property type="match status" value="1"/>
</dbReference>
<dbReference type="PROSITE" id="PS01317">
    <property type="entry name" value="SSRP"/>
    <property type="match status" value="1"/>
</dbReference>
<dbReference type="AlphaFoldDB" id="A0A2Z6B079"/>
<dbReference type="NCBIfam" id="TIGR00086">
    <property type="entry name" value="smpB"/>
    <property type="match status" value="1"/>
</dbReference>
<accession>A0A2Z6B079</accession>
<comment type="function">
    <text evidence="3">Required for rescue of stalled ribosomes mediated by trans-translation. Binds to transfer-messenger RNA (tmRNA), required for stable association of tmRNA with ribosomes. tmRNA and SmpB together mimic tRNA shape, replacing the anticodon stem-loop with SmpB. tmRNA is encoded by the ssrA gene; the 2 termini fold to resemble tRNA(Ala) and it encodes a 'tag peptide', a short internal open reading frame. During trans-translation Ala-aminoacylated tmRNA acts like a tRNA, entering the A-site of stalled ribosomes, displacing the stalled mRNA. The ribosome then switches to translate the ORF on the tmRNA; the nascent peptide is terminated with the 'tag peptide' encoded by the tmRNA and targeted for degradation. The ribosome is freed to recommence translation, which seems to be the essential function of trans-translation.</text>
</comment>
<dbReference type="EMBL" id="AP017378">
    <property type="protein sequence ID" value="BBD08855.1"/>
    <property type="molecule type" value="Genomic_DNA"/>
</dbReference>
<evidence type="ECO:0000256" key="1">
    <source>
        <dbReference type="ARBA" id="ARBA00022490"/>
    </source>
</evidence>
<dbReference type="GO" id="GO:0005829">
    <property type="term" value="C:cytosol"/>
    <property type="evidence" value="ECO:0007669"/>
    <property type="project" value="TreeGrafter"/>
</dbReference>
<dbReference type="SUPFAM" id="SSF74982">
    <property type="entry name" value="Small protein B (SmpB)"/>
    <property type="match status" value="1"/>
</dbReference>
<name>A0A2Z6B079_9BACT</name>
<keyword evidence="2 3" id="KW-0694">RNA-binding</keyword>
<proteinExistence type="inferred from homology"/>
<keyword evidence="5" id="KW-1185">Reference proteome</keyword>
<dbReference type="CDD" id="cd09294">
    <property type="entry name" value="SmpB"/>
    <property type="match status" value="1"/>
</dbReference>
<dbReference type="InterPro" id="IPR023620">
    <property type="entry name" value="SmpB"/>
</dbReference>
<protein>
    <recommendedName>
        <fullName evidence="3">SsrA-binding protein</fullName>
    </recommendedName>
    <alternativeName>
        <fullName evidence="3">Small protein B</fullName>
    </alternativeName>
</protein>
<keyword evidence="1 3" id="KW-0963">Cytoplasm</keyword>
<organism evidence="4 5">
    <name type="scientific">Desulfovibrio ferrophilus</name>
    <dbReference type="NCBI Taxonomy" id="241368"/>
    <lineage>
        <taxon>Bacteria</taxon>
        <taxon>Pseudomonadati</taxon>
        <taxon>Thermodesulfobacteriota</taxon>
        <taxon>Desulfovibrionia</taxon>
        <taxon>Desulfovibrionales</taxon>
        <taxon>Desulfovibrionaceae</taxon>
        <taxon>Desulfovibrio</taxon>
    </lineage>
</organism>
<evidence type="ECO:0000313" key="5">
    <source>
        <dbReference type="Proteomes" id="UP000269883"/>
    </source>
</evidence>
<dbReference type="Pfam" id="PF01668">
    <property type="entry name" value="SmpB"/>
    <property type="match status" value="1"/>
</dbReference>
<dbReference type="NCBIfam" id="NF003843">
    <property type="entry name" value="PRK05422.1"/>
    <property type="match status" value="1"/>
</dbReference>
<dbReference type="PANTHER" id="PTHR30308:SF2">
    <property type="entry name" value="SSRA-BINDING PROTEIN"/>
    <property type="match status" value="1"/>
</dbReference>
<dbReference type="GO" id="GO:0070929">
    <property type="term" value="P:trans-translation"/>
    <property type="evidence" value="ECO:0007669"/>
    <property type="project" value="UniProtKB-UniRule"/>
</dbReference>
<dbReference type="Gene3D" id="2.40.280.10">
    <property type="match status" value="1"/>
</dbReference>
<dbReference type="GO" id="GO:0070930">
    <property type="term" value="P:trans-translation-dependent protein tagging"/>
    <property type="evidence" value="ECO:0007669"/>
    <property type="project" value="TreeGrafter"/>
</dbReference>
<dbReference type="InterPro" id="IPR020081">
    <property type="entry name" value="SsrA-bd_prot_CS"/>
</dbReference>
<gene>
    <name evidence="3 4" type="primary">smpB</name>
    <name evidence="4" type="ORF">DFE_2129</name>
</gene>
<dbReference type="HAMAP" id="MF_00023">
    <property type="entry name" value="SmpB"/>
    <property type="match status" value="1"/>
</dbReference>
<comment type="similarity">
    <text evidence="3">Belongs to the SmpB family.</text>
</comment>
<dbReference type="Proteomes" id="UP000269883">
    <property type="component" value="Chromosome"/>
</dbReference>
<dbReference type="InterPro" id="IPR000037">
    <property type="entry name" value="SsrA-bd_prot"/>
</dbReference>
<reference evidence="4 5" key="1">
    <citation type="journal article" date="2018" name="Sci. Adv.">
        <title>Multi-heme cytochromes provide a pathway for survival in energy-limited environments.</title>
        <authorList>
            <person name="Deng X."/>
            <person name="Dohmae N."/>
            <person name="Nealson K.H."/>
            <person name="Hashimoto K."/>
            <person name="Okamoto A."/>
        </authorList>
    </citation>
    <scope>NUCLEOTIDE SEQUENCE [LARGE SCALE GENOMIC DNA]</scope>
    <source>
        <strain evidence="4 5">IS5</strain>
    </source>
</reference>
<evidence type="ECO:0000313" key="4">
    <source>
        <dbReference type="EMBL" id="BBD08855.1"/>
    </source>
</evidence>
<evidence type="ECO:0000256" key="2">
    <source>
        <dbReference type="ARBA" id="ARBA00022884"/>
    </source>
</evidence>
<sequence length="160" mass="18332">MYNDMSQKSTSGTKLIATNKNARRYYEILDTVEAGIALMGSEVKSLRESKVSFKDGYVRIDANGAWLVGVHIAPYEFATHFGHEPERPRQLLLHRREIDSLAAKVEQKGLSLVPTKMYFKRGKVKVEIALGKGKKTFDRRDDIKQRDIARDTARELTRYK</sequence>
<comment type="subcellular location">
    <subcellularLocation>
        <location evidence="3">Cytoplasm</location>
    </subcellularLocation>
    <text evidence="3">The tmRNA-SmpB complex associates with stalled 70S ribosomes.</text>
</comment>
<evidence type="ECO:0000256" key="3">
    <source>
        <dbReference type="HAMAP-Rule" id="MF_00023"/>
    </source>
</evidence>
<dbReference type="KEGG" id="dfl:DFE_2129"/>